<gene>
    <name evidence="9" type="primary">folA</name>
    <name evidence="9" type="synonym">dfrA</name>
    <name evidence="9" type="ordered locus">BMS_1684</name>
</gene>
<evidence type="ECO:0000259" key="8">
    <source>
        <dbReference type="PROSITE" id="PS51330"/>
    </source>
</evidence>
<dbReference type="InterPro" id="IPR012259">
    <property type="entry name" value="DHFR"/>
</dbReference>
<dbReference type="PANTHER" id="PTHR48069">
    <property type="entry name" value="DIHYDROFOLATE REDUCTASE"/>
    <property type="match status" value="1"/>
</dbReference>
<evidence type="ECO:0000256" key="4">
    <source>
        <dbReference type="ARBA" id="ARBA00022563"/>
    </source>
</evidence>
<dbReference type="InterPro" id="IPR001796">
    <property type="entry name" value="DHFR_dom"/>
</dbReference>
<keyword evidence="4" id="KW-0554">One-carbon metabolism</keyword>
<dbReference type="GO" id="GO:0006730">
    <property type="term" value="P:one-carbon metabolic process"/>
    <property type="evidence" value="ECO:0007669"/>
    <property type="project" value="UniProtKB-KW"/>
</dbReference>
<evidence type="ECO:0000256" key="7">
    <source>
        <dbReference type="ARBA" id="ARBA00025067"/>
    </source>
</evidence>
<evidence type="ECO:0000256" key="6">
    <source>
        <dbReference type="ARBA" id="ARBA00023002"/>
    </source>
</evidence>
<evidence type="ECO:0000256" key="2">
    <source>
        <dbReference type="ARBA" id="ARBA00009539"/>
    </source>
</evidence>
<dbReference type="CDD" id="cd00209">
    <property type="entry name" value="DHFR"/>
    <property type="match status" value="1"/>
</dbReference>
<evidence type="ECO:0000256" key="3">
    <source>
        <dbReference type="ARBA" id="ARBA00012856"/>
    </source>
</evidence>
<dbReference type="PROSITE" id="PS51330">
    <property type="entry name" value="DHFR_2"/>
    <property type="match status" value="1"/>
</dbReference>
<keyword evidence="5" id="KW-0521">NADP</keyword>
<dbReference type="GO" id="GO:0046452">
    <property type="term" value="P:dihydrofolate metabolic process"/>
    <property type="evidence" value="ECO:0007669"/>
    <property type="project" value="TreeGrafter"/>
</dbReference>
<dbReference type="UniPathway" id="UPA00077">
    <property type="reaction ID" value="UER00158"/>
</dbReference>
<protein>
    <recommendedName>
        <fullName evidence="3">dihydrofolate reductase</fullName>
        <ecNumber evidence="3">1.5.1.3</ecNumber>
    </recommendedName>
</protein>
<dbReference type="PATRIC" id="fig|862908.3.peg.1603"/>
<dbReference type="GO" id="GO:0004146">
    <property type="term" value="F:dihydrofolate reductase activity"/>
    <property type="evidence" value="ECO:0007669"/>
    <property type="project" value="UniProtKB-EC"/>
</dbReference>
<dbReference type="GO" id="GO:0050661">
    <property type="term" value="F:NADP binding"/>
    <property type="evidence" value="ECO:0007669"/>
    <property type="project" value="InterPro"/>
</dbReference>
<proteinExistence type="inferred from homology"/>
<evidence type="ECO:0000313" key="10">
    <source>
        <dbReference type="Proteomes" id="UP000008963"/>
    </source>
</evidence>
<dbReference type="Proteomes" id="UP000008963">
    <property type="component" value="Chromosome"/>
</dbReference>
<dbReference type="KEGG" id="bmx:BMS_1684"/>
<feature type="domain" description="DHFR" evidence="8">
    <location>
        <begin position="1"/>
        <end position="121"/>
    </location>
</feature>
<accession>E1X1D2</accession>
<name>E1X1D2_HALMS</name>
<evidence type="ECO:0000256" key="5">
    <source>
        <dbReference type="ARBA" id="ARBA00022857"/>
    </source>
</evidence>
<dbReference type="Pfam" id="PF00186">
    <property type="entry name" value="DHFR_1"/>
    <property type="match status" value="1"/>
</dbReference>
<keyword evidence="6 9" id="KW-0560">Oxidoreductase</keyword>
<dbReference type="AlphaFoldDB" id="E1X1D2"/>
<dbReference type="eggNOG" id="COG0262">
    <property type="taxonomic scope" value="Bacteria"/>
</dbReference>
<comment type="similarity">
    <text evidence="2">Belongs to the dihydrofolate reductase family.</text>
</comment>
<dbReference type="EC" id="1.5.1.3" evidence="3"/>
<comment type="function">
    <text evidence="7">Key enzyme in folate metabolism. Catalyzes an essential reaction for de novo glycine and purine synthesis, and for DNA precursor synthesis.</text>
</comment>
<keyword evidence="10" id="KW-1185">Reference proteome</keyword>
<evidence type="ECO:0000313" key="9">
    <source>
        <dbReference type="EMBL" id="CBW26523.1"/>
    </source>
</evidence>
<dbReference type="Gene3D" id="3.40.430.10">
    <property type="entry name" value="Dihydrofolate Reductase, subunit A"/>
    <property type="match status" value="1"/>
</dbReference>
<dbReference type="PRINTS" id="PR00070">
    <property type="entry name" value="DHFR"/>
</dbReference>
<reference evidence="10" key="1">
    <citation type="journal article" date="2013" name="ISME J.">
        <title>A small predatory core genome in the divergent marine Bacteriovorax marinus SJ and the terrestrial Bdellovibrio bacteriovorus.</title>
        <authorList>
            <person name="Crossman L.C."/>
            <person name="Chen H."/>
            <person name="Cerdeno-Tarraga A.M."/>
            <person name="Brooks K."/>
            <person name="Quail M.A."/>
            <person name="Pineiro S.A."/>
            <person name="Hobley L."/>
            <person name="Sockett R.E."/>
            <person name="Bentley S.D."/>
            <person name="Parkhill J."/>
            <person name="Williams H.N."/>
            <person name="Stine O.C."/>
        </authorList>
    </citation>
    <scope>NUCLEOTIDE SEQUENCE [LARGE SCALE GENOMIC DNA]</scope>
    <source>
        <strain evidence="10">ATCC BAA-682 / DSM 15412 / SJ</strain>
    </source>
</reference>
<dbReference type="GO" id="GO:0046654">
    <property type="term" value="P:tetrahydrofolate biosynthetic process"/>
    <property type="evidence" value="ECO:0007669"/>
    <property type="project" value="UniProtKB-UniPathway"/>
</dbReference>
<dbReference type="STRING" id="862908.BMS_1684"/>
<comment type="pathway">
    <text evidence="1">Cofactor biosynthesis; tetrahydrofolate biosynthesis; 5,6,7,8-tetrahydrofolate from 7,8-dihydrofolate: step 1/1.</text>
</comment>
<evidence type="ECO:0000256" key="1">
    <source>
        <dbReference type="ARBA" id="ARBA00004903"/>
    </source>
</evidence>
<dbReference type="GO" id="GO:0005829">
    <property type="term" value="C:cytosol"/>
    <property type="evidence" value="ECO:0007669"/>
    <property type="project" value="TreeGrafter"/>
</dbReference>
<dbReference type="InterPro" id="IPR024072">
    <property type="entry name" value="DHFR-like_dom_sf"/>
</dbReference>
<dbReference type="GO" id="GO:0046655">
    <property type="term" value="P:folic acid metabolic process"/>
    <property type="evidence" value="ECO:0007669"/>
    <property type="project" value="TreeGrafter"/>
</dbReference>
<sequence>MIMGRKTFESIGRPLPKRETIILTRDKNYSYEGCKVFHSMEEIEDYLISKGETDAAVVGGGEIYKLYLPKCSKMYLSYVDFAGQADTFFPEFDESEWVRSEEISHEAYENFLAWEFVELSRK</sequence>
<dbReference type="EMBL" id="FQ312005">
    <property type="protein sequence ID" value="CBW26523.1"/>
    <property type="molecule type" value="Genomic_DNA"/>
</dbReference>
<dbReference type="SUPFAM" id="SSF53597">
    <property type="entry name" value="Dihydrofolate reductase-like"/>
    <property type="match status" value="1"/>
</dbReference>
<dbReference type="HOGENOM" id="CLU_043966_5_1_7"/>
<dbReference type="PANTHER" id="PTHR48069:SF3">
    <property type="entry name" value="DIHYDROFOLATE REDUCTASE"/>
    <property type="match status" value="1"/>
</dbReference>
<organism evidence="9 10">
    <name type="scientific">Halobacteriovorax marinus (strain ATCC BAA-682 / DSM 15412 / SJ)</name>
    <name type="common">Bacteriovorax marinus</name>
    <dbReference type="NCBI Taxonomy" id="862908"/>
    <lineage>
        <taxon>Bacteria</taxon>
        <taxon>Pseudomonadati</taxon>
        <taxon>Bdellovibrionota</taxon>
        <taxon>Bacteriovoracia</taxon>
        <taxon>Bacteriovoracales</taxon>
        <taxon>Halobacteriovoraceae</taxon>
        <taxon>Halobacteriovorax</taxon>
    </lineage>
</organism>